<gene>
    <name evidence="2" type="ORF">LCGC14_0782090</name>
</gene>
<accession>A0A0F9PZG6</accession>
<name>A0A0F9PZG6_9ZZZZ</name>
<protein>
    <submittedName>
        <fullName evidence="2">Uncharacterized protein</fullName>
    </submittedName>
</protein>
<dbReference type="EMBL" id="LAZR01002027">
    <property type="protein sequence ID" value="KKN35599.1"/>
    <property type="molecule type" value="Genomic_DNA"/>
</dbReference>
<sequence length="131" mass="12926">MPVNPLTAPLDAFKKLGEQASMGIQQLGTGLTNITSQGIDALAMAAPALPGLPGAAPGAAPAALPGLPGLPANLQQVLTQVENVVVPAGLPRPSAILTGKAAAAPPAPTAEAKDQQVKPARPARLPSIDAQ</sequence>
<organism evidence="2">
    <name type="scientific">marine sediment metagenome</name>
    <dbReference type="NCBI Taxonomy" id="412755"/>
    <lineage>
        <taxon>unclassified sequences</taxon>
        <taxon>metagenomes</taxon>
        <taxon>ecological metagenomes</taxon>
    </lineage>
</organism>
<evidence type="ECO:0000313" key="2">
    <source>
        <dbReference type="EMBL" id="KKN35599.1"/>
    </source>
</evidence>
<proteinExistence type="predicted"/>
<dbReference type="AlphaFoldDB" id="A0A0F9PZG6"/>
<comment type="caution">
    <text evidence="2">The sequence shown here is derived from an EMBL/GenBank/DDBJ whole genome shotgun (WGS) entry which is preliminary data.</text>
</comment>
<evidence type="ECO:0000256" key="1">
    <source>
        <dbReference type="SAM" id="MobiDB-lite"/>
    </source>
</evidence>
<feature type="region of interest" description="Disordered" evidence="1">
    <location>
        <begin position="97"/>
        <end position="131"/>
    </location>
</feature>
<reference evidence="2" key="1">
    <citation type="journal article" date="2015" name="Nature">
        <title>Complex archaea that bridge the gap between prokaryotes and eukaryotes.</title>
        <authorList>
            <person name="Spang A."/>
            <person name="Saw J.H."/>
            <person name="Jorgensen S.L."/>
            <person name="Zaremba-Niedzwiedzka K."/>
            <person name="Martijn J."/>
            <person name="Lind A.E."/>
            <person name="van Eijk R."/>
            <person name="Schleper C."/>
            <person name="Guy L."/>
            <person name="Ettema T.J."/>
        </authorList>
    </citation>
    <scope>NUCLEOTIDE SEQUENCE</scope>
</reference>